<evidence type="ECO:0000256" key="6">
    <source>
        <dbReference type="ARBA" id="ARBA00037968"/>
    </source>
</evidence>
<gene>
    <name evidence="9" type="ORF">BU24DRAFT_418769</name>
</gene>
<dbReference type="RefSeq" id="XP_033387500.1">
    <property type="nucleotide sequence ID" value="XM_033527051.1"/>
</dbReference>
<comment type="subcellular location">
    <subcellularLocation>
        <location evidence="1">Membrane</location>
        <topology evidence="1">Multi-pass membrane protein</topology>
    </subcellularLocation>
</comment>
<dbReference type="InterPro" id="IPR011701">
    <property type="entry name" value="MFS"/>
</dbReference>
<dbReference type="FunFam" id="1.20.1250.20:FF:000065">
    <property type="entry name" value="Putative MFS pantothenate transporter"/>
    <property type="match status" value="1"/>
</dbReference>
<dbReference type="GO" id="GO:0098717">
    <property type="term" value="P:pantothenate import across plasma membrane"/>
    <property type="evidence" value="ECO:0007669"/>
    <property type="project" value="TreeGrafter"/>
</dbReference>
<feature type="compositionally biased region" description="Basic and acidic residues" evidence="7">
    <location>
        <begin position="458"/>
        <end position="482"/>
    </location>
</feature>
<evidence type="ECO:0000256" key="8">
    <source>
        <dbReference type="SAM" id="Phobius"/>
    </source>
</evidence>
<evidence type="ECO:0000256" key="1">
    <source>
        <dbReference type="ARBA" id="ARBA00004141"/>
    </source>
</evidence>
<evidence type="ECO:0000256" key="4">
    <source>
        <dbReference type="ARBA" id="ARBA00022989"/>
    </source>
</evidence>
<dbReference type="GO" id="GO:0015233">
    <property type="term" value="F:pantothenate transmembrane transporter activity"/>
    <property type="evidence" value="ECO:0007669"/>
    <property type="project" value="TreeGrafter"/>
</dbReference>
<feature type="transmembrane region" description="Helical" evidence="8">
    <location>
        <begin position="191"/>
        <end position="214"/>
    </location>
</feature>
<dbReference type="PANTHER" id="PTHR43791">
    <property type="entry name" value="PERMEASE-RELATED"/>
    <property type="match status" value="1"/>
</dbReference>
<comment type="similarity">
    <text evidence="6">Belongs to the major facilitator superfamily. Allantoate permease family.</text>
</comment>
<keyword evidence="10" id="KW-1185">Reference proteome</keyword>
<dbReference type="Proteomes" id="UP000799778">
    <property type="component" value="Unassembled WGS sequence"/>
</dbReference>
<keyword evidence="3 8" id="KW-0812">Transmembrane</keyword>
<dbReference type="EMBL" id="ML978067">
    <property type="protein sequence ID" value="KAF2019161.1"/>
    <property type="molecule type" value="Genomic_DNA"/>
</dbReference>
<dbReference type="GO" id="GO:0005886">
    <property type="term" value="C:plasma membrane"/>
    <property type="evidence" value="ECO:0007669"/>
    <property type="project" value="TreeGrafter"/>
</dbReference>
<reference evidence="9" key="1">
    <citation type="journal article" date="2020" name="Stud. Mycol.">
        <title>101 Dothideomycetes genomes: a test case for predicting lifestyles and emergence of pathogens.</title>
        <authorList>
            <person name="Haridas S."/>
            <person name="Albert R."/>
            <person name="Binder M."/>
            <person name="Bloem J."/>
            <person name="Labutti K."/>
            <person name="Salamov A."/>
            <person name="Andreopoulos B."/>
            <person name="Baker S."/>
            <person name="Barry K."/>
            <person name="Bills G."/>
            <person name="Bluhm B."/>
            <person name="Cannon C."/>
            <person name="Castanera R."/>
            <person name="Culley D."/>
            <person name="Daum C."/>
            <person name="Ezra D."/>
            <person name="Gonzalez J."/>
            <person name="Henrissat B."/>
            <person name="Kuo A."/>
            <person name="Liang C."/>
            <person name="Lipzen A."/>
            <person name="Lutzoni F."/>
            <person name="Magnuson J."/>
            <person name="Mondo S."/>
            <person name="Nolan M."/>
            <person name="Ohm R."/>
            <person name="Pangilinan J."/>
            <person name="Park H.-J."/>
            <person name="Ramirez L."/>
            <person name="Alfaro M."/>
            <person name="Sun H."/>
            <person name="Tritt A."/>
            <person name="Yoshinaga Y."/>
            <person name="Zwiers L.-H."/>
            <person name="Turgeon B."/>
            <person name="Goodwin S."/>
            <person name="Spatafora J."/>
            <person name="Crous P."/>
            <person name="Grigoriev I."/>
        </authorList>
    </citation>
    <scope>NUCLEOTIDE SEQUENCE</scope>
    <source>
        <strain evidence="9">CBS 175.79</strain>
    </source>
</reference>
<feature type="transmembrane region" description="Helical" evidence="8">
    <location>
        <begin position="98"/>
        <end position="116"/>
    </location>
</feature>
<name>A0A6A5Y2N8_9PLEO</name>
<dbReference type="Gene3D" id="1.20.1250.20">
    <property type="entry name" value="MFS general substrate transporter like domains"/>
    <property type="match status" value="2"/>
</dbReference>
<feature type="transmembrane region" description="Helical" evidence="8">
    <location>
        <begin position="421"/>
        <end position="441"/>
    </location>
</feature>
<keyword evidence="5 8" id="KW-0472">Membrane</keyword>
<evidence type="ECO:0000256" key="5">
    <source>
        <dbReference type="ARBA" id="ARBA00023136"/>
    </source>
</evidence>
<feature type="transmembrane region" description="Helical" evidence="8">
    <location>
        <begin position="158"/>
        <end position="179"/>
    </location>
</feature>
<organism evidence="9 10">
    <name type="scientific">Aaosphaeria arxii CBS 175.79</name>
    <dbReference type="NCBI Taxonomy" id="1450172"/>
    <lineage>
        <taxon>Eukaryota</taxon>
        <taxon>Fungi</taxon>
        <taxon>Dikarya</taxon>
        <taxon>Ascomycota</taxon>
        <taxon>Pezizomycotina</taxon>
        <taxon>Dothideomycetes</taxon>
        <taxon>Pleosporomycetidae</taxon>
        <taxon>Pleosporales</taxon>
        <taxon>Pleosporales incertae sedis</taxon>
        <taxon>Aaosphaeria</taxon>
    </lineage>
</organism>
<keyword evidence="2" id="KW-0813">Transport</keyword>
<dbReference type="SUPFAM" id="SSF103473">
    <property type="entry name" value="MFS general substrate transporter"/>
    <property type="match status" value="1"/>
</dbReference>
<dbReference type="OrthoDB" id="3639251at2759"/>
<keyword evidence="4 8" id="KW-1133">Transmembrane helix</keyword>
<evidence type="ECO:0000256" key="2">
    <source>
        <dbReference type="ARBA" id="ARBA00022448"/>
    </source>
</evidence>
<accession>A0A6A5Y2N8</accession>
<feature type="transmembrane region" description="Helical" evidence="8">
    <location>
        <begin position="355"/>
        <end position="375"/>
    </location>
</feature>
<feature type="transmembrane region" description="Helical" evidence="8">
    <location>
        <begin position="24"/>
        <end position="42"/>
    </location>
</feature>
<evidence type="ECO:0000256" key="7">
    <source>
        <dbReference type="SAM" id="MobiDB-lite"/>
    </source>
</evidence>
<sequence length="482" mass="54541">MFFFSKLREIVWGKPAATKAERRLVLKLDLVILTFCCLMYWVNYLDRMNLNNAYVSGMKEDLNFHGTQLNVINTIFYGGYVLGQIPNNLALQKLQPRLYFPGCMIAWGLLTLGTGFTHHPWEIMVIRFFQAIFEASTFVGCHYILGSWYKEEELGKRTAIFTSSGLVGTMFSGFLQGGIHSTLDGKAGLPGWRWLFVIDFCITFPIAIFGYLVFPDTPSSTRAKWLTPEEKKLAIERLPEVSKERGNVGWSVITRVMGTWHFWGFILIWTFASNTEMFSTNAIMNLWLKSTGDYSVSQVNYIPTGVAAVGVVATLTLGWYSDFTKGHWHTGIILSFTAIISGAIMLNPPTRGAKFFALFFNGCQYASQTTMFAWANSLLRDDDAKRAVVLAAMNTLAIAVYMFWSLIFYNAAQAPKWYKGSIAMICMGIAFFLNTLVLRWLQRRDEKRGITNGAEPPVSRDKDEELQTPIEKDEHHAGKQSV</sequence>
<feature type="transmembrane region" description="Helical" evidence="8">
    <location>
        <begin position="128"/>
        <end position="146"/>
    </location>
</feature>
<feature type="transmembrane region" description="Helical" evidence="8">
    <location>
        <begin position="387"/>
        <end position="409"/>
    </location>
</feature>
<feature type="transmembrane region" description="Helical" evidence="8">
    <location>
        <begin position="332"/>
        <end position="349"/>
    </location>
</feature>
<proteinExistence type="inferred from homology"/>
<dbReference type="GeneID" id="54284448"/>
<protein>
    <submittedName>
        <fullName evidence="9">MFS general substrate transporter</fullName>
    </submittedName>
</protein>
<evidence type="ECO:0000313" key="10">
    <source>
        <dbReference type="Proteomes" id="UP000799778"/>
    </source>
</evidence>
<feature type="region of interest" description="Disordered" evidence="7">
    <location>
        <begin position="449"/>
        <end position="482"/>
    </location>
</feature>
<feature type="transmembrane region" description="Helical" evidence="8">
    <location>
        <begin position="62"/>
        <end position="86"/>
    </location>
</feature>
<dbReference type="InterPro" id="IPR036259">
    <property type="entry name" value="MFS_trans_sf"/>
</dbReference>
<evidence type="ECO:0000256" key="3">
    <source>
        <dbReference type="ARBA" id="ARBA00022692"/>
    </source>
</evidence>
<feature type="transmembrane region" description="Helical" evidence="8">
    <location>
        <begin position="301"/>
        <end position="320"/>
    </location>
</feature>
<dbReference type="Pfam" id="PF07690">
    <property type="entry name" value="MFS_1"/>
    <property type="match status" value="1"/>
</dbReference>
<evidence type="ECO:0000313" key="9">
    <source>
        <dbReference type="EMBL" id="KAF2019161.1"/>
    </source>
</evidence>
<dbReference type="PANTHER" id="PTHR43791:SF4">
    <property type="entry name" value="PANTOTHENATE TRANSPORTER FEN2"/>
    <property type="match status" value="1"/>
</dbReference>
<dbReference type="AlphaFoldDB" id="A0A6A5Y2N8"/>